<keyword evidence="3" id="KW-1185">Reference proteome</keyword>
<evidence type="ECO:0000313" key="2">
    <source>
        <dbReference type="EMBL" id="MBA4495995.1"/>
    </source>
</evidence>
<dbReference type="Pfam" id="PF01548">
    <property type="entry name" value="DEDD_Tnp_IS110"/>
    <property type="match status" value="1"/>
</dbReference>
<gene>
    <name evidence="2" type="ORF">H1191_17020</name>
</gene>
<dbReference type="AlphaFoldDB" id="A0A7W2A9Q7"/>
<dbReference type="RefSeq" id="WP_181754002.1">
    <property type="nucleotide sequence ID" value="NZ_JACEIQ010000021.1"/>
</dbReference>
<dbReference type="Proteomes" id="UP000535491">
    <property type="component" value="Unassembled WGS sequence"/>
</dbReference>
<name>A0A7W2A9Q7_9BACL</name>
<reference evidence="2 3" key="1">
    <citation type="submission" date="2020-07" db="EMBL/GenBank/DDBJ databases">
        <authorList>
            <person name="Feng H."/>
        </authorList>
    </citation>
    <scope>NUCLEOTIDE SEQUENCE [LARGE SCALE GENOMIC DNA]</scope>
    <source>
        <strain evidence="3">s-10</strain>
    </source>
</reference>
<proteinExistence type="predicted"/>
<dbReference type="GO" id="GO:0003677">
    <property type="term" value="F:DNA binding"/>
    <property type="evidence" value="ECO:0007669"/>
    <property type="project" value="InterPro"/>
</dbReference>
<sequence length="84" mass="9630">MNFKLNHQIDQIHSDTVIVGIDIAKHNHIARVVDDRGKELAKPLVFANTQQGFQQLLFWMKSIMKKHAKQQVLFGAACRQSLFS</sequence>
<dbReference type="EMBL" id="JACEIQ010000021">
    <property type="protein sequence ID" value="MBA4495995.1"/>
    <property type="molecule type" value="Genomic_DNA"/>
</dbReference>
<evidence type="ECO:0000313" key="3">
    <source>
        <dbReference type="Proteomes" id="UP000535491"/>
    </source>
</evidence>
<dbReference type="GO" id="GO:0006313">
    <property type="term" value="P:DNA transposition"/>
    <property type="evidence" value="ECO:0007669"/>
    <property type="project" value="InterPro"/>
</dbReference>
<evidence type="ECO:0000259" key="1">
    <source>
        <dbReference type="Pfam" id="PF01548"/>
    </source>
</evidence>
<dbReference type="InterPro" id="IPR002525">
    <property type="entry name" value="Transp_IS110-like_N"/>
</dbReference>
<accession>A0A7W2A9Q7</accession>
<protein>
    <submittedName>
        <fullName evidence="2">Transposase</fullName>
    </submittedName>
</protein>
<comment type="caution">
    <text evidence="2">The sequence shown here is derived from an EMBL/GenBank/DDBJ whole genome shotgun (WGS) entry which is preliminary data.</text>
</comment>
<organism evidence="2 3">
    <name type="scientific">Paenactinomyces guangxiensis</name>
    <dbReference type="NCBI Taxonomy" id="1490290"/>
    <lineage>
        <taxon>Bacteria</taxon>
        <taxon>Bacillati</taxon>
        <taxon>Bacillota</taxon>
        <taxon>Bacilli</taxon>
        <taxon>Bacillales</taxon>
        <taxon>Thermoactinomycetaceae</taxon>
        <taxon>Paenactinomyces</taxon>
    </lineage>
</organism>
<dbReference type="GO" id="GO:0004803">
    <property type="term" value="F:transposase activity"/>
    <property type="evidence" value="ECO:0007669"/>
    <property type="project" value="InterPro"/>
</dbReference>
<feature type="domain" description="Transposase IS110-like N-terminal" evidence="1">
    <location>
        <begin position="19"/>
        <end position="73"/>
    </location>
</feature>